<dbReference type="GO" id="GO:0004326">
    <property type="term" value="F:tetrahydrofolylpolyglutamate synthase activity"/>
    <property type="evidence" value="ECO:0007669"/>
    <property type="project" value="InterPro"/>
</dbReference>
<evidence type="ECO:0000256" key="5">
    <source>
        <dbReference type="ARBA" id="ARBA00022840"/>
    </source>
</evidence>
<dbReference type="InterPro" id="IPR036565">
    <property type="entry name" value="Mur-like_cat_sf"/>
</dbReference>
<protein>
    <submittedName>
        <fullName evidence="8">Dihydrofolate synthase</fullName>
    </submittedName>
</protein>
<dbReference type="GO" id="GO:0009252">
    <property type="term" value="P:peptidoglycan biosynthetic process"/>
    <property type="evidence" value="ECO:0007669"/>
    <property type="project" value="UniProtKB-UniPathway"/>
</dbReference>
<dbReference type="OrthoDB" id="9809356at2"/>
<keyword evidence="2 7" id="KW-0436">Ligase</keyword>
<evidence type="ECO:0000256" key="3">
    <source>
        <dbReference type="ARBA" id="ARBA00022723"/>
    </source>
</evidence>
<dbReference type="InterPro" id="IPR018109">
    <property type="entry name" value="Folylpolyglutamate_synth_CS"/>
</dbReference>
<dbReference type="PROSITE" id="PS01012">
    <property type="entry name" value="FOLYLPOLYGLU_SYNT_2"/>
    <property type="match status" value="1"/>
</dbReference>
<dbReference type="RefSeq" id="WP_120171211.1">
    <property type="nucleotide sequence ID" value="NZ_AP018400.1"/>
</dbReference>
<sequence>MNYQETMQWLASRPASDLENGVARVQWLLERWGHPQLQLPTVHFVGTNGKGSTLNALQSILQSSGYSVGRFTSPSIIDFREQIVFQNEMISEEDFASIVTDLLPSIEELDKADRLGTISEFEIVVVAMFVYFADYRRPDILLVEAGMGGLLDATNVLSPLVVVCPSIGLDHQAFLGDTHADIARHKVAVLREGVPLVYATDQPEVAHIFEEQACRLQSRTYALERDILLESSDADFAVSTLLGRVDGLTLQMQGQHQKANAALAVTAAQLLKTEFPVITNDTIRQGLSQAIWPGRLEMILPNLMIDGAHNNESIAVLRQLIVDRYVDRDCEILFAAINTKPIDQMIQILEQVGSVTVTSFDDNRAVRLADYPADCARVETYQEWLAQLDLKNPDKLYIITGSLYFITHVRKYILEHIL</sequence>
<keyword evidence="6" id="KW-0460">Magnesium</keyword>
<reference evidence="8 9" key="1">
    <citation type="journal article" date="2018" name="Genome Biol. Evol.">
        <title>Complete Genome Sequence of Streptococcus ruminantium sp. nov. GUT-187T (=DSM 104980T =JCM 31869T), the Type Strain of S. ruminantium, and Comparison with Genome Sequences of Streptococcus suis Strains.</title>
        <authorList>
            <person name="Tohya M."/>
            <person name="Sekizaki T."/>
            <person name="Miyoshi-Akiyama T."/>
        </authorList>
    </citation>
    <scope>NUCLEOTIDE SEQUENCE [LARGE SCALE GENOMIC DNA]</scope>
    <source>
        <strain evidence="8 9">GUT187T</strain>
    </source>
</reference>
<keyword evidence="5 7" id="KW-0067">ATP-binding</keyword>
<dbReference type="Gene3D" id="3.90.190.20">
    <property type="entry name" value="Mur ligase, C-terminal domain"/>
    <property type="match status" value="1"/>
</dbReference>
<keyword evidence="4 7" id="KW-0547">Nucleotide-binding</keyword>
<dbReference type="UniPathway" id="UPA00219"/>
<dbReference type="AlphaFoldDB" id="A0A2Z5TMN4"/>
<dbReference type="GeneID" id="52228755"/>
<keyword evidence="3" id="KW-0479">Metal-binding</keyword>
<evidence type="ECO:0000256" key="7">
    <source>
        <dbReference type="PIRNR" id="PIRNR001563"/>
    </source>
</evidence>
<name>A0A2Z5TMN4_9STRE</name>
<comment type="similarity">
    <text evidence="1 7">Belongs to the folylpolyglutamate synthase family.</text>
</comment>
<evidence type="ECO:0000313" key="9">
    <source>
        <dbReference type="Proteomes" id="UP000269331"/>
    </source>
</evidence>
<evidence type="ECO:0000256" key="2">
    <source>
        <dbReference type="ARBA" id="ARBA00022598"/>
    </source>
</evidence>
<dbReference type="InterPro" id="IPR001645">
    <property type="entry name" value="Folylpolyglutamate_synth"/>
</dbReference>
<dbReference type="InterPro" id="IPR036615">
    <property type="entry name" value="Mur_ligase_C_dom_sf"/>
</dbReference>
<dbReference type="SUPFAM" id="SSF53623">
    <property type="entry name" value="MurD-like peptide ligases, catalytic domain"/>
    <property type="match status" value="1"/>
</dbReference>
<dbReference type="SUPFAM" id="SSF53244">
    <property type="entry name" value="MurD-like peptide ligases, peptide-binding domain"/>
    <property type="match status" value="1"/>
</dbReference>
<dbReference type="GO" id="GO:0046872">
    <property type="term" value="F:metal ion binding"/>
    <property type="evidence" value="ECO:0007669"/>
    <property type="project" value="UniProtKB-KW"/>
</dbReference>
<evidence type="ECO:0000256" key="1">
    <source>
        <dbReference type="ARBA" id="ARBA00008276"/>
    </source>
</evidence>
<organism evidence="8 9">
    <name type="scientific">Streptococcus ruminantium</name>
    <dbReference type="NCBI Taxonomy" id="1917441"/>
    <lineage>
        <taxon>Bacteria</taxon>
        <taxon>Bacillati</taxon>
        <taxon>Bacillota</taxon>
        <taxon>Bacilli</taxon>
        <taxon>Lactobacillales</taxon>
        <taxon>Streptococcaceae</taxon>
        <taxon>Streptococcus</taxon>
    </lineage>
</organism>
<dbReference type="NCBIfam" id="TIGR01499">
    <property type="entry name" value="folC"/>
    <property type="match status" value="1"/>
</dbReference>
<evidence type="ECO:0000313" key="8">
    <source>
        <dbReference type="EMBL" id="BBA91804.1"/>
    </source>
</evidence>
<dbReference type="Gene3D" id="3.40.1190.10">
    <property type="entry name" value="Mur-like, catalytic domain"/>
    <property type="match status" value="1"/>
</dbReference>
<proteinExistence type="inferred from homology"/>
<dbReference type="EMBL" id="AP018400">
    <property type="protein sequence ID" value="BBA91804.1"/>
    <property type="molecule type" value="Genomic_DNA"/>
</dbReference>
<dbReference type="GO" id="GO:0005737">
    <property type="term" value="C:cytoplasm"/>
    <property type="evidence" value="ECO:0007669"/>
    <property type="project" value="TreeGrafter"/>
</dbReference>
<dbReference type="KEGG" id="srq:SR187_0865"/>
<evidence type="ECO:0000256" key="6">
    <source>
        <dbReference type="ARBA" id="ARBA00022842"/>
    </source>
</evidence>
<dbReference type="Proteomes" id="UP000269331">
    <property type="component" value="Chromosome"/>
</dbReference>
<dbReference type="GO" id="GO:0008841">
    <property type="term" value="F:dihydrofolate synthase activity"/>
    <property type="evidence" value="ECO:0007669"/>
    <property type="project" value="TreeGrafter"/>
</dbReference>
<dbReference type="PANTHER" id="PTHR11136:SF0">
    <property type="entry name" value="DIHYDROFOLATE SYNTHETASE-RELATED"/>
    <property type="match status" value="1"/>
</dbReference>
<dbReference type="GO" id="GO:0005524">
    <property type="term" value="F:ATP binding"/>
    <property type="evidence" value="ECO:0007669"/>
    <property type="project" value="UniProtKB-KW"/>
</dbReference>
<dbReference type="PIRSF" id="PIRSF001563">
    <property type="entry name" value="Folylpolyglu_synth"/>
    <property type="match status" value="1"/>
</dbReference>
<accession>A0A2Z5TMN4</accession>
<evidence type="ECO:0000256" key="4">
    <source>
        <dbReference type="ARBA" id="ARBA00022741"/>
    </source>
</evidence>
<gene>
    <name evidence="8" type="ORF">SR187_0865</name>
</gene>
<dbReference type="PANTHER" id="PTHR11136">
    <property type="entry name" value="FOLYLPOLYGLUTAMATE SYNTHASE-RELATED"/>
    <property type="match status" value="1"/>
</dbReference>